<dbReference type="PATRIC" id="fig|883161.3.peg.619"/>
<name>S2WK76_9ACTN</name>
<gene>
    <name evidence="1" type="ORF">HMPREF9306_00616</name>
</gene>
<keyword evidence="2" id="KW-1185">Reference proteome</keyword>
<protein>
    <recommendedName>
        <fullName evidence="3">Peptidase MA-like domain-containing protein</fullName>
    </recommendedName>
</protein>
<dbReference type="OrthoDB" id="3722771at2"/>
<proteinExistence type="predicted"/>
<reference evidence="1 2" key="1">
    <citation type="submission" date="2013-04" db="EMBL/GenBank/DDBJ databases">
        <title>The Genome Sequence of Propionimicrobium lymphophilum ACS-093-V-SCH5.</title>
        <authorList>
            <consortium name="The Broad Institute Genomics Platform"/>
            <person name="Earl A."/>
            <person name="Ward D."/>
            <person name="Feldgarden M."/>
            <person name="Gevers D."/>
            <person name="Saerens B."/>
            <person name="Vaneechoutte M."/>
            <person name="Walker B."/>
            <person name="Young S."/>
            <person name="Zeng Q."/>
            <person name="Gargeya S."/>
            <person name="Fitzgerald M."/>
            <person name="Haas B."/>
            <person name="Abouelleil A."/>
            <person name="Allen A.W."/>
            <person name="Alvarado L."/>
            <person name="Arachchi H.M."/>
            <person name="Berlin A.M."/>
            <person name="Chapman S.B."/>
            <person name="Gainer-Dewar J."/>
            <person name="Goldberg J."/>
            <person name="Griggs A."/>
            <person name="Gujja S."/>
            <person name="Hansen M."/>
            <person name="Howarth C."/>
            <person name="Imamovic A."/>
            <person name="Ireland A."/>
            <person name="Larimer J."/>
            <person name="McCowan C."/>
            <person name="Murphy C."/>
            <person name="Pearson M."/>
            <person name="Poon T.W."/>
            <person name="Priest M."/>
            <person name="Roberts A."/>
            <person name="Saif S."/>
            <person name="Shea T."/>
            <person name="Sisk P."/>
            <person name="Sykes S."/>
            <person name="Wortman J."/>
            <person name="Nusbaum C."/>
            <person name="Birren B."/>
        </authorList>
    </citation>
    <scope>NUCLEOTIDE SEQUENCE [LARGE SCALE GENOMIC DNA]</scope>
    <source>
        <strain evidence="1 2">ACS-093-V-SCH5</strain>
    </source>
</reference>
<evidence type="ECO:0000313" key="1">
    <source>
        <dbReference type="EMBL" id="EPD33087.1"/>
    </source>
</evidence>
<sequence length="329" mass="35561">MRARLLAIIVSLVLALSGCQKTPDLECVAESLNQSVKEGDSAKLLNVLSGRRAPLVAKNLGQLAEATFEPYKDGLRVKWRAAAIDAPAWHEIGIKAQGCRVVDVFLKEDSPAPIWLSQQIEVYSDDDVTVMAAPRDASGNQVDNSSWLLAAHDAVETVRAAVPELSWDSRLVIQVADSIESFHKITGGAALDGSAAYTLAQDFADANDQAASHIIVNPIHKVDPRFLLTHEAVHVATAELGVPDDKNMWVSEGYAEAIALAANPERAQESERLIEENGLRPEQPPTAHEFMSKDPKISSLAYARAAKLVGEAVSKGNVLVQLQNLGWPR</sequence>
<evidence type="ECO:0008006" key="3">
    <source>
        <dbReference type="Google" id="ProtNLM"/>
    </source>
</evidence>
<organism evidence="1 2">
    <name type="scientific">Propionimicrobium lymphophilum ACS-093-V-SCH5</name>
    <dbReference type="NCBI Taxonomy" id="883161"/>
    <lineage>
        <taxon>Bacteria</taxon>
        <taxon>Bacillati</taxon>
        <taxon>Actinomycetota</taxon>
        <taxon>Actinomycetes</taxon>
        <taxon>Propionibacteriales</taxon>
        <taxon>Propionibacteriaceae</taxon>
        <taxon>Propionimicrobium</taxon>
    </lineage>
</organism>
<dbReference type="HOGENOM" id="CLU_844301_0_0_11"/>
<accession>S2WK76</accession>
<evidence type="ECO:0000313" key="2">
    <source>
        <dbReference type="Proteomes" id="UP000014417"/>
    </source>
</evidence>
<comment type="caution">
    <text evidence="1">The sequence shown here is derived from an EMBL/GenBank/DDBJ whole genome shotgun (WGS) entry which is preliminary data.</text>
</comment>
<dbReference type="Proteomes" id="UP000014417">
    <property type="component" value="Unassembled WGS sequence"/>
</dbReference>
<dbReference type="STRING" id="883161.HMPREF9306_00616"/>
<dbReference type="AlphaFoldDB" id="S2WK76"/>
<dbReference type="PROSITE" id="PS51257">
    <property type="entry name" value="PROKAR_LIPOPROTEIN"/>
    <property type="match status" value="1"/>
</dbReference>
<dbReference type="RefSeq" id="WP_016455462.1">
    <property type="nucleotide sequence ID" value="NZ_KE150269.1"/>
</dbReference>
<dbReference type="EMBL" id="AGZR01000005">
    <property type="protein sequence ID" value="EPD33087.1"/>
    <property type="molecule type" value="Genomic_DNA"/>
</dbReference>